<reference evidence="5" key="1">
    <citation type="journal article" date="2011" name="Genome Biol.">
        <title>Comparative genomics of the social amoebae Dictyostelium discoideum and Dictyostelium purpureum.</title>
        <authorList>
            <consortium name="US DOE Joint Genome Institute (JGI-PGF)"/>
            <person name="Sucgang R."/>
            <person name="Kuo A."/>
            <person name="Tian X."/>
            <person name="Salerno W."/>
            <person name="Parikh A."/>
            <person name="Feasley C.L."/>
            <person name="Dalin E."/>
            <person name="Tu H."/>
            <person name="Huang E."/>
            <person name="Barry K."/>
            <person name="Lindquist E."/>
            <person name="Shapiro H."/>
            <person name="Bruce D."/>
            <person name="Schmutz J."/>
            <person name="Salamov A."/>
            <person name="Fey P."/>
            <person name="Gaudet P."/>
            <person name="Anjard C."/>
            <person name="Babu M.M."/>
            <person name="Basu S."/>
            <person name="Bushmanova Y."/>
            <person name="van der Wel H."/>
            <person name="Katoh-Kurasawa M."/>
            <person name="Dinh C."/>
            <person name="Coutinho P.M."/>
            <person name="Saito T."/>
            <person name="Elias M."/>
            <person name="Schaap P."/>
            <person name="Kay R.R."/>
            <person name="Henrissat B."/>
            <person name="Eichinger L."/>
            <person name="Rivero F."/>
            <person name="Putnam N.H."/>
            <person name="West C.M."/>
            <person name="Loomis W.F."/>
            <person name="Chisholm R.L."/>
            <person name="Shaulsky G."/>
            <person name="Strassmann J.E."/>
            <person name="Queller D.C."/>
            <person name="Kuspa A."/>
            <person name="Grigoriev I.V."/>
        </authorList>
    </citation>
    <scope>NUCLEOTIDE SEQUENCE [LARGE SCALE GENOMIC DNA]</scope>
    <source>
        <strain evidence="5">QSDP1</strain>
    </source>
</reference>
<feature type="region of interest" description="Disordered" evidence="1">
    <location>
        <begin position="643"/>
        <end position="736"/>
    </location>
</feature>
<gene>
    <name evidence="4" type="ORF">DICPUDRAFT_149105</name>
</gene>
<dbReference type="Proteomes" id="UP000001064">
    <property type="component" value="Unassembled WGS sequence"/>
</dbReference>
<dbReference type="OrthoDB" id="6513042at2759"/>
<evidence type="ECO:0000256" key="1">
    <source>
        <dbReference type="SAM" id="MobiDB-lite"/>
    </source>
</evidence>
<feature type="compositionally biased region" description="Acidic residues" evidence="1">
    <location>
        <begin position="669"/>
        <end position="693"/>
    </location>
</feature>
<accession>F0ZCV1</accession>
<dbReference type="FunCoup" id="F0ZCV1">
    <property type="interactions" value="1"/>
</dbReference>
<dbReference type="PROSITE" id="PS51194">
    <property type="entry name" value="HELICASE_CTER"/>
    <property type="match status" value="1"/>
</dbReference>
<organism evidence="4 5">
    <name type="scientific">Dictyostelium purpureum</name>
    <name type="common">Slime mold</name>
    <dbReference type="NCBI Taxonomy" id="5786"/>
    <lineage>
        <taxon>Eukaryota</taxon>
        <taxon>Amoebozoa</taxon>
        <taxon>Evosea</taxon>
        <taxon>Eumycetozoa</taxon>
        <taxon>Dictyostelia</taxon>
        <taxon>Dictyosteliales</taxon>
        <taxon>Dictyosteliaceae</taxon>
        <taxon>Dictyostelium</taxon>
    </lineage>
</organism>
<dbReference type="Pfam" id="PF05183">
    <property type="entry name" value="RdRP"/>
    <property type="match status" value="1"/>
</dbReference>
<sequence>MESSIDPLLKNRTIFSTTKPDIPTLNNGVKPHNYQIEAFYECIKRNSIIVLPTGTGKTLISILALLEMHRLNYPINNKVALFLVSSVHLVKQQAESIEQYTKLRVITMSSNTSNKIERRQFLGKKESYDVLVATPQTVINSIKNGFIFIEDFHIIIFDEVHHAVGESSYSMLMDIYTSVSDGAAKPRIIGLTASISHSSVIFDVENAITEIGQLEKRMCSSVFRPTSLEHDFISKPEIIEYTNSDQQQSIFETISLYLVKEINAVKGSYDDLIFEDIRSNKFLKSLKIFLLFSKQNNKPQEYLDKITNLINIYSDYITLDIEGSKTFLSLPSINQNLKDEIEKSFELNQNINKPVELEIFSNKITCLLNILKTKINLLDQEEKENQDSNNNITENNIDNNNNNKNGKSKKKLKLNCIIFVETRTIGKRLINLLRKDEIINTYKPKMIFGTAGEDGMTIRKQIKRVDDFKNGSCEILIATNVLEEGIDIPECKLVICFDSIYSVRSLIQRRGRERTQTNFIAMINSKDKSRIERVMNSELLMTRAIIQILENRNSPSLLIKNNEGDNQEIEDTKIRSFIEDPNTTLKEHLEEFDLKANIGDNDTDQINTKEFLFFYCVNQDMIESFKTYIKGYNRVIREQYQEEKKKNSGFSDSGSNSDLDSNSNSEIPEFSDSDSEISEFSDSDVPSDSDSDTELNNKKINNNYNYNNNYNNNNNNNNNNNESNNNINDIDNDDEDNDDENLNFRVLSVETNKNNTNEPYLSIYITVLIRVLKSKKDDLVNDFKNYVNKKFRYWLYCSNINQMALNQSDINNTYRFSNDKKGNSYFEYGNLIEPTSFLYVDKFPSAMETIVLQPNKIVIKSSITNFNLEMQLNDLETYCLFKPPKFIPSSDQTSYQYEFYFFAIRPLMIKKCIFKAQNKTYNDCVMSRNISLGKSFVYRIKLNLNQRDIQHFISQLRYLGFKLYQAHIQDSHLIPENFKLNFDSIKKRSKEIYYLLNCIDSQRSYGKMLTQSFIDQIGQFLARNKIKQARYIISQALSNKTKFFDYTNLFKRIDQDSDNNPKSDLFDDFQLKGDDLFIPVKEVFVTPTRIVLVPPRLTSGNRVIRSFGNDPSRFLLYNFTDENFEPFLGLNKSHPLILDGQSKHLKNGLEIIPLSGEYYRYIGNSQSQSKKYSAWFYLEDPKYKIEDAFKWSGIDTSIPMRKVYRQFCLLFSSTSKSIVIDKSKYKTIDDVYDSTGAHNFTEGCGIIGKYLVDAINKKMNYHPCTCAYQIRIGGSKGVVVLNDTDSISLGNGKSIPMDPTCIYIRESMTKFMKDPSDDETHRTLEIISVSTTSRCKLNRQAINLLLNAGTEESSILSFLDKSLNENAQTLVDIGLSKDLLNEFYPNISEYELFNDYYIRTIVLKHFKTKLLRIQDKCHIEVEDSRNVLGVTDFSGKLGPNQVYLEVADFDDNNNIIRSKVITGRVAVLKNPCHHPGDIRILEAVDIPLLHGKRNILFFSINGEVPNFKECSGSDLDGDRYFIVYDNVLINDKMKNSDPYLGESVAATVGGEGEGLHDVYLFNIDKTNLGKLSNKHLIISDLEGVDSEIAIDLAIQCAIEVDSVKTNKHGVLPANAKAAMNKCGIPHFMASTTLGTTNIYHSDKVIGQIYDSASRLMWFGDFLPEIKVDENMLVDGYKNYIDQKNLITYRLYKTRINNLLRIYGSNSEEDLLLGFVDPKLVEKWTNDVKRQIKEKYFKIQDEFYQYFIEEFIKNTKPQPQPQPQQQQQQPQKMVQEPLQQQPVQQQPVYLNGPRAQNRSGPPRSRISPQKIKQTPPTPNSANSKYNLDVTDLLNQCSKEIEKKISAWYYICYSDPEENRTLSFSRVAQKLKKEAESGLSKSNKKPLSDSIKQFTKRKKEELDQNFKTRLELLSEIQNTLKGTIFDTVYKFEITGTTLNYFFDSKSNLNVFISEKVGDAQPKDKFEKQYVLTRLNEELYRSKLDIRGLALNLNNLTLDFIYKHLHFQFTTDQTYHQQNLAINNYIFKYPMLYSPILVMLEWAQKISLTHQTDNDSVTNQTDDDTHSNQNKIKPKEENYTAFKTSKLFLMTLFIRYCIDNELIKEISQFDPNAKNDYNQFFIETDQIYSDIFLNFFRISSDSLLQYIYNLKQFKLDKFNFIIKTDKDEKENGMDQINTIPANNNINISNNNYTIDEKGKLCFLGEQFRVAYNGICVLVDIYRFLDSCLHTMTRSMSIPTVQIGKYQENKLSIKRDVELLNVNIQFIDTEKSHTIEISGLPLKIQKAIDIIRNYIN</sequence>
<dbReference type="GO" id="GO:0030422">
    <property type="term" value="P:siRNA processing"/>
    <property type="evidence" value="ECO:0000318"/>
    <property type="project" value="GO_Central"/>
</dbReference>
<dbReference type="RefSeq" id="XP_003285262.1">
    <property type="nucleotide sequence ID" value="XM_003285214.1"/>
</dbReference>
<feature type="compositionally biased region" description="Low complexity" evidence="1">
    <location>
        <begin position="387"/>
        <end position="405"/>
    </location>
</feature>
<dbReference type="VEuPathDB" id="AmoebaDB:DICPUDRAFT_149105"/>
<dbReference type="GeneID" id="10502532"/>
<feature type="region of interest" description="Disordered" evidence="1">
    <location>
        <begin position="1754"/>
        <end position="1824"/>
    </location>
</feature>
<feature type="domain" description="Helicase ATP-binding" evidence="2">
    <location>
        <begin position="38"/>
        <end position="213"/>
    </location>
</feature>
<feature type="compositionally biased region" description="Low complexity" evidence="1">
    <location>
        <begin position="698"/>
        <end position="729"/>
    </location>
</feature>
<dbReference type="EMBL" id="GL870981">
    <property type="protein sequence ID" value="EGC38224.1"/>
    <property type="molecule type" value="Genomic_DNA"/>
</dbReference>
<evidence type="ECO:0000313" key="5">
    <source>
        <dbReference type="Proteomes" id="UP000001064"/>
    </source>
</evidence>
<dbReference type="PANTHER" id="PTHR23079">
    <property type="entry name" value="RNA-DEPENDENT RNA POLYMERASE"/>
    <property type="match status" value="1"/>
</dbReference>
<protein>
    <submittedName>
        <fullName evidence="4">Uncharacterized protein</fullName>
    </submittedName>
</protein>
<feature type="compositionally biased region" description="Polar residues" evidence="1">
    <location>
        <begin position="1805"/>
        <end position="1824"/>
    </location>
</feature>
<dbReference type="GO" id="GO:0003723">
    <property type="term" value="F:RNA binding"/>
    <property type="evidence" value="ECO:0007669"/>
    <property type="project" value="UniProtKB-KW"/>
</dbReference>
<dbReference type="KEGG" id="dpp:DICPUDRAFT_149105"/>
<dbReference type="GO" id="GO:0003677">
    <property type="term" value="F:DNA binding"/>
    <property type="evidence" value="ECO:0007669"/>
    <property type="project" value="InterPro"/>
</dbReference>
<dbReference type="STRING" id="5786.F0ZCV1"/>
<dbReference type="OMA" id="FNDYYIR"/>
<evidence type="ECO:0000313" key="4">
    <source>
        <dbReference type="EMBL" id="EGC38224.1"/>
    </source>
</evidence>
<dbReference type="InterPro" id="IPR057596">
    <property type="entry name" value="RDRP_core"/>
</dbReference>
<dbReference type="Pfam" id="PF00271">
    <property type="entry name" value="Helicase_C"/>
    <property type="match status" value="1"/>
</dbReference>
<evidence type="ECO:0000259" key="2">
    <source>
        <dbReference type="PROSITE" id="PS51192"/>
    </source>
</evidence>
<dbReference type="eggNOG" id="KOG0988">
    <property type="taxonomic scope" value="Eukaryota"/>
</dbReference>
<dbReference type="InterPro" id="IPR027417">
    <property type="entry name" value="P-loop_NTPase"/>
</dbReference>
<dbReference type="InterPro" id="IPR007855">
    <property type="entry name" value="RDRP"/>
</dbReference>
<keyword evidence="5" id="KW-1185">Reference proteome</keyword>
<feature type="compositionally biased region" description="Low complexity" evidence="1">
    <location>
        <begin position="648"/>
        <end position="668"/>
    </location>
</feature>
<feature type="region of interest" description="Disordered" evidence="1">
    <location>
        <begin position="382"/>
        <end position="406"/>
    </location>
</feature>
<feature type="domain" description="Helicase C-terminal" evidence="3">
    <location>
        <begin position="408"/>
        <end position="565"/>
    </location>
</feature>
<dbReference type="SMART" id="SM00490">
    <property type="entry name" value="HELICc"/>
    <property type="match status" value="1"/>
</dbReference>
<dbReference type="InterPro" id="IPR014001">
    <property type="entry name" value="Helicase_ATP-bd"/>
</dbReference>
<dbReference type="InParanoid" id="F0ZCV1"/>
<dbReference type="SUPFAM" id="SSF52540">
    <property type="entry name" value="P-loop containing nucleoside triphosphate hydrolases"/>
    <property type="match status" value="1"/>
</dbReference>
<dbReference type="PROSITE" id="PS51192">
    <property type="entry name" value="HELICASE_ATP_BIND_1"/>
    <property type="match status" value="1"/>
</dbReference>
<evidence type="ECO:0000259" key="3">
    <source>
        <dbReference type="PROSITE" id="PS51194"/>
    </source>
</evidence>
<name>F0ZCV1_DICPU</name>
<dbReference type="eggNOG" id="KOG0701">
    <property type="taxonomic scope" value="Eukaryota"/>
</dbReference>
<dbReference type="GO" id="GO:0005524">
    <property type="term" value="F:ATP binding"/>
    <property type="evidence" value="ECO:0007669"/>
    <property type="project" value="InterPro"/>
</dbReference>
<proteinExistence type="predicted"/>
<dbReference type="InterPro" id="IPR006935">
    <property type="entry name" value="Helicase/UvrB_N"/>
</dbReference>
<dbReference type="PANTHER" id="PTHR23079:SF55">
    <property type="entry name" value="RNA-DIRECTED RNA POLYMERASE"/>
    <property type="match status" value="1"/>
</dbReference>
<dbReference type="SMART" id="SM00487">
    <property type="entry name" value="DEXDc"/>
    <property type="match status" value="1"/>
</dbReference>
<feature type="compositionally biased region" description="Low complexity" evidence="1">
    <location>
        <begin position="1762"/>
        <end position="1787"/>
    </location>
</feature>
<dbReference type="Pfam" id="PF04851">
    <property type="entry name" value="ResIII"/>
    <property type="match status" value="1"/>
</dbReference>
<dbReference type="GO" id="GO:0016787">
    <property type="term" value="F:hydrolase activity"/>
    <property type="evidence" value="ECO:0007669"/>
    <property type="project" value="InterPro"/>
</dbReference>
<dbReference type="GO" id="GO:0031380">
    <property type="term" value="C:nuclear RNA-directed RNA polymerase complex"/>
    <property type="evidence" value="ECO:0000318"/>
    <property type="project" value="GO_Central"/>
</dbReference>
<dbReference type="Gene3D" id="3.40.50.300">
    <property type="entry name" value="P-loop containing nucleotide triphosphate hydrolases"/>
    <property type="match status" value="2"/>
</dbReference>
<dbReference type="InterPro" id="IPR001650">
    <property type="entry name" value="Helicase_C-like"/>
</dbReference>
<dbReference type="CDD" id="cd18034">
    <property type="entry name" value="DEXHc_dicer"/>
    <property type="match status" value="1"/>
</dbReference>
<feature type="region of interest" description="Disordered" evidence="1">
    <location>
        <begin position="2050"/>
        <end position="2069"/>
    </location>
</feature>
<dbReference type="GO" id="GO:0003968">
    <property type="term" value="F:RNA-directed RNA polymerase activity"/>
    <property type="evidence" value="ECO:0000318"/>
    <property type="project" value="GO_Central"/>
</dbReference>